<organism evidence="1 2">
    <name type="scientific">Arachidicoccus rhizosphaerae</name>
    <dbReference type="NCBI Taxonomy" id="551991"/>
    <lineage>
        <taxon>Bacteria</taxon>
        <taxon>Pseudomonadati</taxon>
        <taxon>Bacteroidota</taxon>
        <taxon>Chitinophagia</taxon>
        <taxon>Chitinophagales</taxon>
        <taxon>Chitinophagaceae</taxon>
        <taxon>Arachidicoccus</taxon>
    </lineage>
</organism>
<keyword evidence="2" id="KW-1185">Reference proteome</keyword>
<sequence>MRSRNSRRPTKGSHFNRPDLWQTASSEEIIRLLIALDFNATEIAFNNWNSNNPIETPEELQKKEPAVYAARKAALDWAPKLEGWNNTGKQLTVIDQEKLQQLLQDFKDYEFGKWLSNFSQSLLQLLYRLSQDLIKSCIKKEVPDEENPLTSSSSTSSKEGPYAPYLHEQCGIYHLVDGITSILQRQKINPRAKIQTVDLLKEARKAFPQDGRLSYLLAGSYFENNQNKDARQQYAKSLLYFPELAESMIIQNPTIEAPNEIKKLIGSQAPARAVAIGFLQGIFQLIELPVDFSINDAMQQKALLSYLALYDVEQATLSAPTDLIYIAKCRKHLKETDLQLYNKYMAIIRAREER</sequence>
<dbReference type="Proteomes" id="UP000199041">
    <property type="component" value="Unassembled WGS sequence"/>
</dbReference>
<protein>
    <recommendedName>
        <fullName evidence="3">Tetratricopeptide repeat-containing protein</fullName>
    </recommendedName>
</protein>
<dbReference type="OrthoDB" id="9838864at2"/>
<reference evidence="1 2" key="1">
    <citation type="submission" date="2016-10" db="EMBL/GenBank/DDBJ databases">
        <authorList>
            <person name="de Groot N.N."/>
        </authorList>
    </citation>
    <scope>NUCLEOTIDE SEQUENCE [LARGE SCALE GENOMIC DNA]</scope>
    <source>
        <strain evidence="1 2">Vu-144</strain>
    </source>
</reference>
<proteinExistence type="predicted"/>
<evidence type="ECO:0000313" key="2">
    <source>
        <dbReference type="Proteomes" id="UP000199041"/>
    </source>
</evidence>
<dbReference type="AlphaFoldDB" id="A0A1H3WGE4"/>
<dbReference type="EMBL" id="FNQY01000003">
    <property type="protein sequence ID" value="SDZ86219.1"/>
    <property type="molecule type" value="Genomic_DNA"/>
</dbReference>
<gene>
    <name evidence="1" type="ORF">SAMN05192529_10310</name>
</gene>
<evidence type="ECO:0008006" key="3">
    <source>
        <dbReference type="Google" id="ProtNLM"/>
    </source>
</evidence>
<dbReference type="RefSeq" id="WP_091393685.1">
    <property type="nucleotide sequence ID" value="NZ_FNQY01000003.1"/>
</dbReference>
<evidence type="ECO:0000313" key="1">
    <source>
        <dbReference type="EMBL" id="SDZ86219.1"/>
    </source>
</evidence>
<name>A0A1H3WGE4_9BACT</name>
<accession>A0A1H3WGE4</accession>